<keyword evidence="4" id="KW-1185">Reference proteome</keyword>
<evidence type="ECO:0000313" key="4">
    <source>
        <dbReference type="Proteomes" id="UP000531216"/>
    </source>
</evidence>
<evidence type="ECO:0000256" key="1">
    <source>
        <dbReference type="SAM" id="MobiDB-lite"/>
    </source>
</evidence>
<evidence type="ECO:0000256" key="2">
    <source>
        <dbReference type="SAM" id="SignalP"/>
    </source>
</evidence>
<gene>
    <name evidence="3" type="ORF">GGR05_002542</name>
</gene>
<proteinExistence type="predicted"/>
<dbReference type="Proteomes" id="UP000531216">
    <property type="component" value="Unassembled WGS sequence"/>
</dbReference>
<protein>
    <submittedName>
        <fullName evidence="3">Uncharacterized protein</fullName>
    </submittedName>
</protein>
<feature type="chain" id="PRO_5030742325" evidence="2">
    <location>
        <begin position="26"/>
        <end position="169"/>
    </location>
</feature>
<feature type="compositionally biased region" description="Gly residues" evidence="1">
    <location>
        <begin position="121"/>
        <end position="131"/>
    </location>
</feature>
<evidence type="ECO:0000313" key="3">
    <source>
        <dbReference type="EMBL" id="MBB3936388.1"/>
    </source>
</evidence>
<organism evidence="3 4">
    <name type="scientific">Aureimonas phyllosphaerae</name>
    <dbReference type="NCBI Taxonomy" id="1166078"/>
    <lineage>
        <taxon>Bacteria</taxon>
        <taxon>Pseudomonadati</taxon>
        <taxon>Pseudomonadota</taxon>
        <taxon>Alphaproteobacteria</taxon>
        <taxon>Hyphomicrobiales</taxon>
        <taxon>Aurantimonadaceae</taxon>
        <taxon>Aureimonas</taxon>
    </lineage>
</organism>
<dbReference type="RefSeq" id="WP_090962995.1">
    <property type="nucleotide sequence ID" value="NZ_CP181348.1"/>
</dbReference>
<dbReference type="OrthoDB" id="7909137at2"/>
<dbReference type="AlphaFoldDB" id="A0A7W6BWF8"/>
<dbReference type="EMBL" id="JACIDO010000005">
    <property type="protein sequence ID" value="MBB3936388.1"/>
    <property type="molecule type" value="Genomic_DNA"/>
</dbReference>
<name>A0A7W6BWF8_9HYPH</name>
<keyword evidence="2" id="KW-0732">Signal</keyword>
<feature type="compositionally biased region" description="Low complexity" evidence="1">
    <location>
        <begin position="109"/>
        <end position="120"/>
    </location>
</feature>
<feature type="compositionally biased region" description="Gly residues" evidence="1">
    <location>
        <begin position="38"/>
        <end position="53"/>
    </location>
</feature>
<feature type="region of interest" description="Disordered" evidence="1">
    <location>
        <begin position="28"/>
        <end position="138"/>
    </location>
</feature>
<feature type="compositionally biased region" description="Low complexity" evidence="1">
    <location>
        <begin position="54"/>
        <end position="64"/>
    </location>
</feature>
<sequence>MRRASSSLLGLATLAAVSIAVPAGAQSLGGASNSVGSSGTGGSSVGSSGGTTGTGLTPSLGGASNPIGSSGGVGSSATSTQQRATAGSTTLNPINADAAARTGNVGAASTIGSDGTLGSSGSNGTGYGQAGAGPASLYNIPRPRVNVDLGAIRSALRMGPNATPDSRGN</sequence>
<comment type="caution">
    <text evidence="3">The sequence shown here is derived from an EMBL/GenBank/DDBJ whole genome shotgun (WGS) entry which is preliminary data.</text>
</comment>
<accession>A0A7W6BWF8</accession>
<reference evidence="3 4" key="1">
    <citation type="submission" date="2020-08" db="EMBL/GenBank/DDBJ databases">
        <title>Genomic Encyclopedia of Type Strains, Phase IV (KMG-IV): sequencing the most valuable type-strain genomes for metagenomic binning, comparative biology and taxonomic classification.</title>
        <authorList>
            <person name="Goeker M."/>
        </authorList>
    </citation>
    <scope>NUCLEOTIDE SEQUENCE [LARGE SCALE GENOMIC DNA]</scope>
    <source>
        <strain evidence="3 4">DSM 25024</strain>
    </source>
</reference>
<feature type="compositionally biased region" description="Low complexity" evidence="1">
    <location>
        <begin position="28"/>
        <end position="37"/>
    </location>
</feature>
<feature type="signal peptide" evidence="2">
    <location>
        <begin position="1"/>
        <end position="25"/>
    </location>
</feature>
<feature type="compositionally biased region" description="Polar residues" evidence="1">
    <location>
        <begin position="77"/>
        <end position="93"/>
    </location>
</feature>